<gene>
    <name evidence="1" type="ORF">Amon02_001207900</name>
</gene>
<organism evidence="1 2">
    <name type="scientific">Ambrosiozyma monospora</name>
    <name type="common">Yeast</name>
    <name type="synonym">Endomycopsis monosporus</name>
    <dbReference type="NCBI Taxonomy" id="43982"/>
    <lineage>
        <taxon>Eukaryota</taxon>
        <taxon>Fungi</taxon>
        <taxon>Dikarya</taxon>
        <taxon>Ascomycota</taxon>
        <taxon>Saccharomycotina</taxon>
        <taxon>Pichiomycetes</taxon>
        <taxon>Pichiales</taxon>
        <taxon>Pichiaceae</taxon>
        <taxon>Ambrosiozyma</taxon>
    </lineage>
</organism>
<comment type="caution">
    <text evidence="1">The sequence shown here is derived from an EMBL/GenBank/DDBJ whole genome shotgun (WGS) entry which is preliminary data.</text>
</comment>
<reference evidence="1" key="1">
    <citation type="submission" date="2023-04" db="EMBL/GenBank/DDBJ databases">
        <title>Ambrosiozyma monospora NBRC 10751.</title>
        <authorList>
            <person name="Ichikawa N."/>
            <person name="Sato H."/>
            <person name="Tonouchi N."/>
        </authorList>
    </citation>
    <scope>NUCLEOTIDE SEQUENCE</scope>
    <source>
        <strain evidence="1">NBRC 10751</strain>
    </source>
</reference>
<dbReference type="Proteomes" id="UP001165064">
    <property type="component" value="Unassembled WGS sequence"/>
</dbReference>
<keyword evidence="2" id="KW-1185">Reference proteome</keyword>
<proteinExistence type="predicted"/>
<evidence type="ECO:0000313" key="2">
    <source>
        <dbReference type="Proteomes" id="UP001165064"/>
    </source>
</evidence>
<sequence length="329" mass="35189">MERYLGLTENDDGSLALDPSLDEETVGPLPLLVLYDGKSDGSVNGNGIRNIGWGLCCLAEKFVGSDEVPGWGKGNSRAKAKASAKAKGNGKEDQGMFVLNGGFQEFIKSYPSLVESGCSSISSSASDNDNDSSISSSNNHPKITVSSPSSASSSSGVSSLLQSQSPFGTSFPPSLKTRSQSQSPIVSTHSKSKNRKTHMKSPSLSLSLSHFALPDTSNIPFFKSRHHEELITNRPDLTLHLTTTPPPLDNDNNMNIKTNNNNNEDGNANGNGSGSVELPQWLKDVFGCDLGATELARKFAILQTRERDRINYAILNSKKTLKVVNGNGQ</sequence>
<dbReference type="EMBL" id="BSXS01014002">
    <property type="protein sequence ID" value="GMF04745.1"/>
    <property type="molecule type" value="Genomic_DNA"/>
</dbReference>
<accession>A0ACB5U8T1</accession>
<protein>
    <submittedName>
        <fullName evidence="1">Unnamed protein product</fullName>
    </submittedName>
</protein>
<name>A0ACB5U8T1_AMBMO</name>
<evidence type="ECO:0000313" key="1">
    <source>
        <dbReference type="EMBL" id="GMF04745.1"/>
    </source>
</evidence>